<dbReference type="InterPro" id="IPR036388">
    <property type="entry name" value="WH-like_DNA-bd_sf"/>
</dbReference>
<dbReference type="SUPFAM" id="SSF52540">
    <property type="entry name" value="P-loop containing nucleoside triphosphate hydrolases"/>
    <property type="match status" value="1"/>
</dbReference>
<dbReference type="InterPro" id="IPR027417">
    <property type="entry name" value="P-loop_NTPase"/>
</dbReference>
<comment type="similarity">
    <text evidence="1">Belongs to the AfsR/DnrI/RedD regulatory family.</text>
</comment>
<name>A0A7X6LZV2_9NOCA</name>
<sequence length="613" mass="65116">MLPRSADVGGPACQVGVLGPLEVRSAGGAPVHVGGPLARAFLALLALDVGRVVGRDRVVEALYGGCHPADVVHALQAQASRLRRALRAVSPAKQILRYEAGGYLLEMEPDSIDLHRTTRLADAARRASARGDARGALRLLDDALCLWRGDPLADIADVPFVAGVVAQLSEVRLSMQEDRAEAALRCGEHGSVLAELSELTAAHPLRERLRALLVQALGAAGRRAEALVEFDRARRLLDDELGVDPSAVLTGAYLEVLRAEALETPRPRPLPVPLSNLIGRDEQLTTLVKTVADARLVTVTGPGGVGKTRLAVEAAGRVTTDVCFVDLAAVSEGAQVICAVATAVGVHDTARSRSDCTVRGRADREQTLLASLSGRTLLVVVDNCEHVLAEAAGLVDRILAHCPRVSVLATSRQPLGIVGEVLFAVDPLRVGRPDHRFPHRTGPALRLFADRAAAAQRGFVVDANNVEVVHRICAAVDGLPLAIELAAARLRTLPLERIAARSDDLFDLLAHEDRAGSPRHRSLRAVVEWSWNLLSDDERTMAQRIAAFPAVFDLADAVGGSGLAAAEELLCSLVDKSLVGRCGGRYRMLRVVREFCAEKSTGRGESADPAGAP</sequence>
<evidence type="ECO:0000256" key="1">
    <source>
        <dbReference type="ARBA" id="ARBA00005820"/>
    </source>
</evidence>
<dbReference type="GO" id="GO:0006355">
    <property type="term" value="P:regulation of DNA-templated transcription"/>
    <property type="evidence" value="ECO:0007669"/>
    <property type="project" value="InterPro"/>
</dbReference>
<dbReference type="SMART" id="SM00862">
    <property type="entry name" value="Trans_reg_C"/>
    <property type="match status" value="1"/>
</dbReference>
<dbReference type="SMART" id="SM01043">
    <property type="entry name" value="BTAD"/>
    <property type="match status" value="1"/>
</dbReference>
<evidence type="ECO:0000313" key="5">
    <source>
        <dbReference type="EMBL" id="NKY87658.1"/>
    </source>
</evidence>
<dbReference type="RefSeq" id="WP_051031864.1">
    <property type="nucleotide sequence ID" value="NZ_CAWPHS010000013.1"/>
</dbReference>
<dbReference type="PRINTS" id="PR00364">
    <property type="entry name" value="DISEASERSIST"/>
</dbReference>
<dbReference type="InterPro" id="IPR011990">
    <property type="entry name" value="TPR-like_helical_dom_sf"/>
</dbReference>
<gene>
    <name evidence="5" type="ORF">HGA07_18725</name>
</gene>
<keyword evidence="2 3" id="KW-0238">DNA-binding</keyword>
<keyword evidence="6" id="KW-1185">Reference proteome</keyword>
<dbReference type="PANTHER" id="PTHR47691">
    <property type="entry name" value="REGULATOR-RELATED"/>
    <property type="match status" value="1"/>
</dbReference>
<dbReference type="GO" id="GO:0003677">
    <property type="term" value="F:DNA binding"/>
    <property type="evidence" value="ECO:0007669"/>
    <property type="project" value="UniProtKB-UniRule"/>
</dbReference>
<dbReference type="CDD" id="cd15831">
    <property type="entry name" value="BTAD"/>
    <property type="match status" value="1"/>
</dbReference>
<feature type="DNA-binding region" description="OmpR/PhoB-type" evidence="3">
    <location>
        <begin position="3"/>
        <end position="107"/>
    </location>
</feature>
<evidence type="ECO:0000256" key="2">
    <source>
        <dbReference type="ARBA" id="ARBA00023125"/>
    </source>
</evidence>
<protein>
    <submittedName>
        <fullName evidence="5">AfsR/SARP family transcriptional regulator</fullName>
    </submittedName>
</protein>
<dbReference type="Gene3D" id="3.40.50.300">
    <property type="entry name" value="P-loop containing nucleotide triphosphate hydrolases"/>
    <property type="match status" value="1"/>
</dbReference>
<evidence type="ECO:0000256" key="3">
    <source>
        <dbReference type="PROSITE-ProRule" id="PRU01091"/>
    </source>
</evidence>
<dbReference type="Pfam" id="PF03704">
    <property type="entry name" value="BTAD"/>
    <property type="match status" value="1"/>
</dbReference>
<evidence type="ECO:0000313" key="6">
    <source>
        <dbReference type="Proteomes" id="UP000523447"/>
    </source>
</evidence>
<dbReference type="InterPro" id="IPR005158">
    <property type="entry name" value="BTAD"/>
</dbReference>
<dbReference type="PROSITE" id="PS51755">
    <property type="entry name" value="OMPR_PHOB"/>
    <property type="match status" value="1"/>
</dbReference>
<dbReference type="InterPro" id="IPR016032">
    <property type="entry name" value="Sig_transdc_resp-reg_C-effctor"/>
</dbReference>
<proteinExistence type="inferred from homology"/>
<organism evidence="5 6">
    <name type="scientific">Nocardia veterana</name>
    <dbReference type="NCBI Taxonomy" id="132249"/>
    <lineage>
        <taxon>Bacteria</taxon>
        <taxon>Bacillati</taxon>
        <taxon>Actinomycetota</taxon>
        <taxon>Actinomycetes</taxon>
        <taxon>Mycobacteriales</taxon>
        <taxon>Nocardiaceae</taxon>
        <taxon>Nocardia</taxon>
    </lineage>
</organism>
<dbReference type="Gene3D" id="1.10.10.10">
    <property type="entry name" value="Winged helix-like DNA-binding domain superfamily/Winged helix DNA-binding domain"/>
    <property type="match status" value="1"/>
</dbReference>
<dbReference type="GO" id="GO:0000160">
    <property type="term" value="P:phosphorelay signal transduction system"/>
    <property type="evidence" value="ECO:0007669"/>
    <property type="project" value="InterPro"/>
</dbReference>
<feature type="domain" description="OmpR/PhoB-type" evidence="4">
    <location>
        <begin position="3"/>
        <end position="107"/>
    </location>
</feature>
<evidence type="ECO:0000259" key="4">
    <source>
        <dbReference type="PROSITE" id="PS51755"/>
    </source>
</evidence>
<dbReference type="Proteomes" id="UP000523447">
    <property type="component" value="Unassembled WGS sequence"/>
</dbReference>
<dbReference type="Gene3D" id="1.25.40.10">
    <property type="entry name" value="Tetratricopeptide repeat domain"/>
    <property type="match status" value="1"/>
</dbReference>
<dbReference type="SUPFAM" id="SSF46894">
    <property type="entry name" value="C-terminal effector domain of the bipartite response regulators"/>
    <property type="match status" value="1"/>
</dbReference>
<dbReference type="EMBL" id="JAAXPE010000020">
    <property type="protein sequence ID" value="NKY87658.1"/>
    <property type="molecule type" value="Genomic_DNA"/>
</dbReference>
<dbReference type="AlphaFoldDB" id="A0A7X6LZV2"/>
<comment type="caution">
    <text evidence="5">The sequence shown here is derived from an EMBL/GenBank/DDBJ whole genome shotgun (WGS) entry which is preliminary data.</text>
</comment>
<accession>A0A7X6LZV2</accession>
<dbReference type="SUPFAM" id="SSF48452">
    <property type="entry name" value="TPR-like"/>
    <property type="match status" value="1"/>
</dbReference>
<dbReference type="InterPro" id="IPR001867">
    <property type="entry name" value="OmpR/PhoB-type_DNA-bd"/>
</dbReference>
<dbReference type="PANTHER" id="PTHR47691:SF3">
    <property type="entry name" value="HTH-TYPE TRANSCRIPTIONAL REGULATOR RV0890C-RELATED"/>
    <property type="match status" value="1"/>
</dbReference>
<reference evidence="5 6" key="1">
    <citation type="submission" date="2020-04" db="EMBL/GenBank/DDBJ databases">
        <title>MicrobeNet Type strains.</title>
        <authorList>
            <person name="Nicholson A.C."/>
        </authorList>
    </citation>
    <scope>NUCLEOTIDE SEQUENCE [LARGE SCALE GENOMIC DNA]</scope>
    <source>
        <strain evidence="5 6">DSM 44445</strain>
    </source>
</reference>